<dbReference type="RefSeq" id="WP_124824294.1">
    <property type="nucleotide sequence ID" value="NZ_JACIFD010000002.1"/>
</dbReference>
<evidence type="ECO:0000313" key="2">
    <source>
        <dbReference type="Proteomes" id="UP000571183"/>
    </source>
</evidence>
<gene>
    <name evidence="1" type="ORF">F5897_000270</name>
</gene>
<comment type="caution">
    <text evidence="1">The sequence shown here is derived from an EMBL/GenBank/DDBJ whole genome shotgun (WGS) entry which is preliminary data.</text>
</comment>
<organism evidence="1 2">
    <name type="scientific">Canibacter oris</name>
    <dbReference type="NCBI Taxonomy" id="1365628"/>
    <lineage>
        <taxon>Bacteria</taxon>
        <taxon>Bacillati</taxon>
        <taxon>Actinomycetota</taxon>
        <taxon>Actinomycetes</taxon>
        <taxon>Micrococcales</taxon>
        <taxon>Microbacteriaceae</taxon>
        <taxon>Canibacter</taxon>
    </lineage>
</organism>
<evidence type="ECO:0000313" key="1">
    <source>
        <dbReference type="EMBL" id="MBB4070986.1"/>
    </source>
</evidence>
<sequence>MLELSSDSNIAITHSAAQINELLHKPQLEFATTVPLPAATQFEYELQLLLQALRHSISSVASCSAQTYAALTRIDK</sequence>
<proteinExistence type="predicted"/>
<keyword evidence="2" id="KW-1185">Reference proteome</keyword>
<dbReference type="Proteomes" id="UP000571183">
    <property type="component" value="Unassembled WGS sequence"/>
</dbReference>
<name>A0A840DP66_9MICO</name>
<dbReference type="EMBL" id="JACIFD010000002">
    <property type="protein sequence ID" value="MBB4070986.1"/>
    <property type="molecule type" value="Genomic_DNA"/>
</dbReference>
<accession>A0A840DP66</accession>
<dbReference type="AlphaFoldDB" id="A0A840DP66"/>
<reference evidence="1" key="1">
    <citation type="submission" date="2020-08" db="EMBL/GenBank/DDBJ databases">
        <title>Sequencing the genomes of 1000 actinobacteria strains.</title>
        <authorList>
            <person name="Klenk H.-P."/>
        </authorList>
    </citation>
    <scope>NUCLEOTIDE SEQUENCE [LARGE SCALE GENOMIC DNA]</scope>
    <source>
        <strain evidence="1">DSM 27064</strain>
    </source>
</reference>
<protein>
    <submittedName>
        <fullName evidence="1">Uncharacterized protein</fullName>
    </submittedName>
</protein>